<dbReference type="SUPFAM" id="SSF53155">
    <property type="entry name" value="Methylated DNA-protein cysteine methyltransferase domain"/>
    <property type="match status" value="1"/>
</dbReference>
<proteinExistence type="inferred from homology"/>
<comment type="subcellular location">
    <subcellularLocation>
        <location evidence="2">Cytoplasm</location>
    </subcellularLocation>
</comment>
<evidence type="ECO:0000256" key="1">
    <source>
        <dbReference type="ARBA" id="ARBA00022763"/>
    </source>
</evidence>
<keyword evidence="2" id="KW-0489">Methyltransferase</keyword>
<dbReference type="InterPro" id="IPR036217">
    <property type="entry name" value="MethylDNA_cys_MeTrfase_DNAb"/>
</dbReference>
<evidence type="ECO:0000259" key="4">
    <source>
        <dbReference type="Pfam" id="PF02870"/>
    </source>
</evidence>
<keyword evidence="2" id="KW-0234">DNA repair</keyword>
<keyword evidence="6" id="KW-1185">Reference proteome</keyword>
<evidence type="ECO:0000259" key="3">
    <source>
        <dbReference type="Pfam" id="PF01035"/>
    </source>
</evidence>
<dbReference type="Gene3D" id="1.10.10.10">
    <property type="entry name" value="Winged helix-like DNA-binding domain superfamily/Winged helix DNA-binding domain"/>
    <property type="match status" value="1"/>
</dbReference>
<dbReference type="RefSeq" id="WP_012668702.1">
    <property type="nucleotide sequence ID" value="NZ_CP023567.1"/>
</dbReference>
<comment type="similarity">
    <text evidence="2">Belongs to the MGMT family.</text>
</comment>
<sequence>MAFCYKKMHSPLGELTLVASQSSLVAVMWADARLPGARFPSLGMEPRHAILTEAERQLQQYFTGRLQQFDLPLEFVGTSFQKQVWAALIAIPYGETRSYRQIAQQIGHPAAVRAVGAANGRNPLPIVAPCHRVIGSNGKLTGFAGGLATKAFLLRLEDGQRWGEEVL</sequence>
<dbReference type="HAMAP" id="MF_00772">
    <property type="entry name" value="OGT"/>
    <property type="match status" value="1"/>
</dbReference>
<feature type="domain" description="Methylguanine DNA methyltransferase ribonuclease-like" evidence="4">
    <location>
        <begin position="5"/>
        <end position="75"/>
    </location>
</feature>
<keyword evidence="1 2" id="KW-0227">DNA damage</keyword>
<dbReference type="PANTHER" id="PTHR10815">
    <property type="entry name" value="METHYLATED-DNA--PROTEIN-CYSTEINE METHYLTRANSFERASE"/>
    <property type="match status" value="1"/>
</dbReference>
<dbReference type="CDD" id="cd06445">
    <property type="entry name" value="ATase"/>
    <property type="match status" value="1"/>
</dbReference>
<evidence type="ECO:0000313" key="6">
    <source>
        <dbReference type="Proteomes" id="UP001058553"/>
    </source>
</evidence>
<organism evidence="5 6">
    <name type="scientific">Erwinia pyrifoliae</name>
    <dbReference type="NCBI Taxonomy" id="79967"/>
    <lineage>
        <taxon>Bacteria</taxon>
        <taxon>Pseudomonadati</taxon>
        <taxon>Pseudomonadota</taxon>
        <taxon>Gammaproteobacteria</taxon>
        <taxon>Enterobacterales</taxon>
        <taxon>Erwiniaceae</taxon>
        <taxon>Erwinia</taxon>
    </lineage>
</organism>
<feature type="domain" description="Methylated-DNA-[protein]-cysteine S-methyltransferase DNA binding" evidence="3">
    <location>
        <begin position="79"/>
        <end position="157"/>
    </location>
</feature>
<dbReference type="EC" id="2.1.1.63" evidence="2"/>
<comment type="catalytic activity">
    <reaction evidence="2">
        <text>a 6-O-methyl-2'-deoxyguanosine in DNA + L-cysteinyl-[protein] = S-methyl-L-cysteinyl-[protein] + a 2'-deoxyguanosine in DNA</text>
        <dbReference type="Rhea" id="RHEA:24000"/>
        <dbReference type="Rhea" id="RHEA-COMP:10131"/>
        <dbReference type="Rhea" id="RHEA-COMP:10132"/>
        <dbReference type="Rhea" id="RHEA-COMP:11367"/>
        <dbReference type="Rhea" id="RHEA-COMP:11368"/>
        <dbReference type="ChEBI" id="CHEBI:29950"/>
        <dbReference type="ChEBI" id="CHEBI:82612"/>
        <dbReference type="ChEBI" id="CHEBI:85445"/>
        <dbReference type="ChEBI" id="CHEBI:85448"/>
        <dbReference type="EC" id="2.1.1.63"/>
    </reaction>
</comment>
<dbReference type="InterPro" id="IPR036388">
    <property type="entry name" value="WH-like_DNA-bd_sf"/>
</dbReference>
<keyword evidence="2" id="KW-0963">Cytoplasm</keyword>
<comment type="miscellaneous">
    <text evidence="2">This enzyme catalyzes only one turnover and therefore is not strictly catalytic. According to one definition, an enzyme is a biocatalyst that acts repeatedly and over many reaction cycles.</text>
</comment>
<dbReference type="Gene3D" id="3.30.160.70">
    <property type="entry name" value="Methylated DNA-protein cysteine methyltransferase domain"/>
    <property type="match status" value="1"/>
</dbReference>
<dbReference type="InterPro" id="IPR008332">
    <property type="entry name" value="MethylG_MeTrfase_N"/>
</dbReference>
<feature type="active site" description="Nucleophile; methyl group acceptor" evidence="2">
    <location>
        <position position="130"/>
    </location>
</feature>
<dbReference type="PANTHER" id="PTHR10815:SF5">
    <property type="entry name" value="METHYLATED-DNA--PROTEIN-CYSTEINE METHYLTRANSFERASE"/>
    <property type="match status" value="1"/>
</dbReference>
<dbReference type="GeneID" id="92236423"/>
<dbReference type="Pfam" id="PF01035">
    <property type="entry name" value="DNA_binding_1"/>
    <property type="match status" value="1"/>
</dbReference>
<evidence type="ECO:0000313" key="5">
    <source>
        <dbReference type="EMBL" id="UWS32343.1"/>
    </source>
</evidence>
<dbReference type="Pfam" id="PF02870">
    <property type="entry name" value="Methyltransf_1N"/>
    <property type="match status" value="1"/>
</dbReference>
<keyword evidence="2" id="KW-0808">Transferase</keyword>
<comment type="function">
    <text evidence="2">Involved in the cellular defense against the biological effects of O6-methylguanine (O6-MeG) and O4-methylthymine (O4-MeT) in DNA. Repairs the methylated nucleobase in DNA by stoichiometrically transferring the methyl group to a cysteine residue in the enzyme. This is a suicide reaction: the enzyme is irreversibly inactivated.</text>
</comment>
<comment type="catalytic activity">
    <reaction evidence="2">
        <text>a 4-O-methyl-thymidine in DNA + L-cysteinyl-[protein] = a thymidine in DNA + S-methyl-L-cysteinyl-[protein]</text>
        <dbReference type="Rhea" id="RHEA:53428"/>
        <dbReference type="Rhea" id="RHEA-COMP:10131"/>
        <dbReference type="Rhea" id="RHEA-COMP:10132"/>
        <dbReference type="Rhea" id="RHEA-COMP:13555"/>
        <dbReference type="Rhea" id="RHEA-COMP:13556"/>
        <dbReference type="ChEBI" id="CHEBI:29950"/>
        <dbReference type="ChEBI" id="CHEBI:82612"/>
        <dbReference type="ChEBI" id="CHEBI:137386"/>
        <dbReference type="ChEBI" id="CHEBI:137387"/>
        <dbReference type="EC" id="2.1.1.63"/>
    </reaction>
</comment>
<dbReference type="InterPro" id="IPR036631">
    <property type="entry name" value="MGMT_N_sf"/>
</dbReference>
<dbReference type="EMBL" id="CP103445">
    <property type="protein sequence ID" value="UWS32343.1"/>
    <property type="molecule type" value="Genomic_DNA"/>
</dbReference>
<dbReference type="NCBIfam" id="TIGR00589">
    <property type="entry name" value="ogt"/>
    <property type="match status" value="1"/>
</dbReference>
<dbReference type="Proteomes" id="UP001058553">
    <property type="component" value="Chromosome"/>
</dbReference>
<gene>
    <name evidence="5" type="ORF">NYP84_11830</name>
</gene>
<name>A0ABY5X4U3_ERWPY</name>
<protein>
    <recommendedName>
        <fullName evidence="2">Methylated-DNA--protein-cysteine methyltransferase</fullName>
        <ecNumber evidence="2">2.1.1.63</ecNumber>
    </recommendedName>
    <alternativeName>
        <fullName evidence="2">6-O-methylguanine-DNA methyltransferase</fullName>
        <shortName evidence="2">MGMT</shortName>
    </alternativeName>
    <alternativeName>
        <fullName evidence="2">O-6-methylguanine-DNA-alkyltransferase</fullName>
    </alternativeName>
</protein>
<reference evidence="5" key="1">
    <citation type="submission" date="2022-07" db="EMBL/GenBank/DDBJ databases">
        <title>Genetic diversity of Erwinia pyrifoliae.</title>
        <authorList>
            <person name="Park D.S."/>
            <person name="Ham H."/>
        </authorList>
    </citation>
    <scope>NUCLEOTIDE SEQUENCE</scope>
    <source>
        <strain evidence="5">CP201486</strain>
    </source>
</reference>
<dbReference type="InterPro" id="IPR023546">
    <property type="entry name" value="MGMT"/>
</dbReference>
<evidence type="ECO:0000256" key="2">
    <source>
        <dbReference type="HAMAP-Rule" id="MF_00772"/>
    </source>
</evidence>
<dbReference type="InterPro" id="IPR014048">
    <property type="entry name" value="MethylDNA_cys_MeTrfase_DNA-bd"/>
</dbReference>
<dbReference type="SUPFAM" id="SSF46767">
    <property type="entry name" value="Methylated DNA-protein cysteine methyltransferase, C-terminal domain"/>
    <property type="match status" value="1"/>
</dbReference>
<accession>A0ABY5X4U3</accession>